<dbReference type="PANTHER" id="PTHR12616:SF8">
    <property type="entry name" value="VACUOLAR PROTEIN SORTING-ASSOCIATED PROTEIN 8 HOMOLOG"/>
    <property type="match status" value="1"/>
</dbReference>
<dbReference type="GO" id="GO:0034058">
    <property type="term" value="P:endosomal vesicle fusion"/>
    <property type="evidence" value="ECO:0007669"/>
    <property type="project" value="TreeGrafter"/>
</dbReference>
<comment type="caution">
    <text evidence="2">The sequence shown here is derived from an EMBL/GenBank/DDBJ whole genome shotgun (WGS) entry which is preliminary data.</text>
</comment>
<dbReference type="GO" id="GO:0030897">
    <property type="term" value="C:HOPS complex"/>
    <property type="evidence" value="ECO:0007669"/>
    <property type="project" value="TreeGrafter"/>
</dbReference>
<dbReference type="PANTHER" id="PTHR12616">
    <property type="entry name" value="VACUOLAR PROTEIN SORTING VPS41"/>
    <property type="match status" value="1"/>
</dbReference>
<dbReference type="InterPro" id="IPR045111">
    <property type="entry name" value="Vps41/Vps8"/>
</dbReference>
<sequence>VCKNALSRLGKDATDAQPARFFDRTSNISASLDSTSDTAAAKAQNDYRSLVSAQLCDLWLALLRRTLGYLHATGRTIDGLTLNTATTATREAWLLVSKRQRWMLQSVLDALIFAASPASSFISLRNIIQQLIAGGPVPEKDSNGNDIVSRGSTGSTGAARSLDIVEIQHLLAVAVSAYKSEAQLMALTNVLVDYDLFTTFAQLVRSQKRGWTIPTDTTQSSRAGSYMPLERDAASLCCGKCHKPLFADQRQVQAMASLRKQISQYYESSTLRVLDLHVFEDSDAQWQWMKLRTASTTYNEQLASGRRLRRAGSSAGSEQTVLFKCGHGFHRRCIASPSAAAGKAAATAVDSQAAHDKLPLACLRCTGSDGGIGSSGHRHGWTPAT</sequence>
<evidence type="ECO:0000313" key="2">
    <source>
        <dbReference type="EMBL" id="KAJ2796430.1"/>
    </source>
</evidence>
<reference evidence="2" key="1">
    <citation type="submission" date="2022-07" db="EMBL/GenBank/DDBJ databases">
        <title>Phylogenomic reconstructions and comparative analyses of Kickxellomycotina fungi.</title>
        <authorList>
            <person name="Reynolds N.K."/>
            <person name="Stajich J.E."/>
            <person name="Barry K."/>
            <person name="Grigoriev I.V."/>
            <person name="Crous P."/>
            <person name="Smith M.E."/>
        </authorList>
    </citation>
    <scope>NUCLEOTIDE SEQUENCE</scope>
    <source>
        <strain evidence="2">NRRL 1565</strain>
    </source>
</reference>
<evidence type="ECO:0000313" key="3">
    <source>
        <dbReference type="Proteomes" id="UP001140094"/>
    </source>
</evidence>
<keyword evidence="3" id="KW-1185">Reference proteome</keyword>
<dbReference type="GO" id="GO:0005770">
    <property type="term" value="C:late endosome"/>
    <property type="evidence" value="ECO:0007669"/>
    <property type="project" value="TreeGrafter"/>
</dbReference>
<feature type="non-terminal residue" evidence="2">
    <location>
        <position position="1"/>
    </location>
</feature>
<feature type="domain" description="VPS8-like TPR-like repeats" evidence="1">
    <location>
        <begin position="41"/>
        <end position="205"/>
    </location>
</feature>
<dbReference type="GO" id="GO:0006623">
    <property type="term" value="P:protein targeting to vacuole"/>
    <property type="evidence" value="ECO:0007669"/>
    <property type="project" value="InterPro"/>
</dbReference>
<accession>A0A9W8HRJ0</accession>
<dbReference type="InterPro" id="IPR059070">
    <property type="entry name" value="TPR_VPS8_2"/>
</dbReference>
<evidence type="ECO:0000259" key="1">
    <source>
        <dbReference type="Pfam" id="PF25066"/>
    </source>
</evidence>
<dbReference type="EMBL" id="JANBUO010001903">
    <property type="protein sequence ID" value="KAJ2796430.1"/>
    <property type="molecule type" value="Genomic_DNA"/>
</dbReference>
<name>A0A9W8HRJ0_9FUNG</name>
<proteinExistence type="predicted"/>
<dbReference type="Proteomes" id="UP001140094">
    <property type="component" value="Unassembled WGS sequence"/>
</dbReference>
<protein>
    <recommendedName>
        <fullName evidence="1">VPS8-like TPR-like repeats domain-containing protein</fullName>
    </recommendedName>
</protein>
<dbReference type="OrthoDB" id="289913at2759"/>
<dbReference type="AlphaFoldDB" id="A0A9W8HRJ0"/>
<organism evidence="2 3">
    <name type="scientific">Coemansia guatemalensis</name>
    <dbReference type="NCBI Taxonomy" id="2761395"/>
    <lineage>
        <taxon>Eukaryota</taxon>
        <taxon>Fungi</taxon>
        <taxon>Fungi incertae sedis</taxon>
        <taxon>Zoopagomycota</taxon>
        <taxon>Kickxellomycotina</taxon>
        <taxon>Kickxellomycetes</taxon>
        <taxon>Kickxellales</taxon>
        <taxon>Kickxellaceae</taxon>
        <taxon>Coemansia</taxon>
    </lineage>
</organism>
<gene>
    <name evidence="2" type="ORF">H4R20_005530</name>
</gene>
<dbReference type="Pfam" id="PF25066">
    <property type="entry name" value="TPR_VPS8_2"/>
    <property type="match status" value="1"/>
</dbReference>